<comment type="similarity">
    <text evidence="2 7">Belongs to the phosphohexose mutase family.</text>
</comment>
<dbReference type="InterPro" id="IPR005843">
    <property type="entry name" value="A-D-PHexomutase_C"/>
</dbReference>
<proteinExistence type="inferred from homology"/>
<dbReference type="GeneID" id="9165395"/>
<dbReference type="RefSeq" id="WP_013129250.1">
    <property type="nucleotide sequence ID" value="NC_014160.1"/>
</dbReference>
<keyword evidence="3" id="KW-0597">Phosphoprotein</keyword>
<reference evidence="12 13" key="1">
    <citation type="journal article" date="2010" name="Stand. Genomic Sci.">
        <title>Complete genome sequence of Thermosphaera aggregans type strain (M11TL).</title>
        <authorList>
            <person name="Spring S."/>
            <person name="Rachel R."/>
            <person name="Lapidus A."/>
            <person name="Davenport K."/>
            <person name="Tice H."/>
            <person name="Copeland A."/>
            <person name="Cheng J.F."/>
            <person name="Lucas S."/>
            <person name="Chen F."/>
            <person name="Nolan M."/>
            <person name="Bruce D."/>
            <person name="Goodwin L."/>
            <person name="Pitluck S."/>
            <person name="Ivanova N."/>
            <person name="Mavromatis K."/>
            <person name="Ovchinnikova G."/>
            <person name="Pati A."/>
            <person name="Chen A."/>
            <person name="Palaniappan K."/>
            <person name="Land M."/>
            <person name="Hauser L."/>
            <person name="Chang Y.J."/>
            <person name="Jeffries C.C."/>
            <person name="Brettin T."/>
            <person name="Detter J.C."/>
            <person name="Tapia R."/>
            <person name="Han C."/>
            <person name="Heimerl T."/>
            <person name="Weikl F."/>
            <person name="Brambilla E."/>
            <person name="Goker M."/>
            <person name="Bristow J."/>
            <person name="Eisen J.A."/>
            <person name="Markowitz V."/>
            <person name="Hugenholtz P."/>
            <person name="Kyrpides N.C."/>
            <person name="Klenk H.P."/>
        </authorList>
    </citation>
    <scope>NUCLEOTIDE SEQUENCE [LARGE SCALE GENOMIC DNA]</scope>
    <source>
        <strain evidence="13">DSM 11486 / M11TL</strain>
    </source>
</reference>
<dbReference type="AlphaFoldDB" id="D5U0K7"/>
<dbReference type="Gene3D" id="3.40.120.10">
    <property type="entry name" value="Alpha-D-Glucose-1,6-Bisphosphate, subunit A, domain 3"/>
    <property type="match status" value="3"/>
</dbReference>
<protein>
    <submittedName>
        <fullName evidence="12">Phosphoglucomutase/phosphomannomutase alpha/beta/alpha domain I</fullName>
    </submittedName>
</protein>
<dbReference type="InterPro" id="IPR036900">
    <property type="entry name" value="A-D-PHexomutase_C_sf"/>
</dbReference>
<dbReference type="STRING" id="633148.Tagg_0382"/>
<evidence type="ECO:0000259" key="9">
    <source>
        <dbReference type="Pfam" id="PF02878"/>
    </source>
</evidence>
<evidence type="ECO:0000256" key="4">
    <source>
        <dbReference type="ARBA" id="ARBA00022723"/>
    </source>
</evidence>
<dbReference type="InterPro" id="IPR016066">
    <property type="entry name" value="A-D-PHexomutase_CS"/>
</dbReference>
<evidence type="ECO:0000313" key="12">
    <source>
        <dbReference type="EMBL" id="ADG90657.1"/>
    </source>
</evidence>
<evidence type="ECO:0000256" key="5">
    <source>
        <dbReference type="ARBA" id="ARBA00022842"/>
    </source>
</evidence>
<dbReference type="Pfam" id="PF00408">
    <property type="entry name" value="PGM_PMM_IV"/>
    <property type="match status" value="1"/>
</dbReference>
<dbReference type="Proteomes" id="UP000002376">
    <property type="component" value="Chromosome"/>
</dbReference>
<dbReference type="Pfam" id="PF02880">
    <property type="entry name" value="PGM_PMM_III"/>
    <property type="match status" value="1"/>
</dbReference>
<dbReference type="PANTHER" id="PTHR43771:SF1">
    <property type="entry name" value="PHOSPHOMANNOMUTASE"/>
    <property type="match status" value="1"/>
</dbReference>
<dbReference type="Pfam" id="PF02879">
    <property type="entry name" value="PGM_PMM_II"/>
    <property type="match status" value="1"/>
</dbReference>
<feature type="domain" description="Alpha-D-phosphohexomutase alpha/beta/alpha" evidence="9">
    <location>
        <begin position="2"/>
        <end position="128"/>
    </location>
</feature>
<dbReference type="eggNOG" id="arCOG00767">
    <property type="taxonomic scope" value="Archaea"/>
</dbReference>
<evidence type="ECO:0000313" key="13">
    <source>
        <dbReference type="Proteomes" id="UP000002376"/>
    </source>
</evidence>
<dbReference type="EMBL" id="CP001939">
    <property type="protein sequence ID" value="ADG90657.1"/>
    <property type="molecule type" value="Genomic_DNA"/>
</dbReference>
<evidence type="ECO:0000256" key="6">
    <source>
        <dbReference type="ARBA" id="ARBA00023235"/>
    </source>
</evidence>
<dbReference type="GO" id="GO:0005975">
    <property type="term" value="P:carbohydrate metabolic process"/>
    <property type="evidence" value="ECO:0007669"/>
    <property type="project" value="InterPro"/>
</dbReference>
<dbReference type="InterPro" id="IPR016055">
    <property type="entry name" value="A-D-PHexomutase_a/b/a-I/II/III"/>
</dbReference>
<keyword evidence="13" id="KW-1185">Reference proteome</keyword>
<feature type="domain" description="Alpha-D-phosphohexomutase alpha/beta/alpha" evidence="10">
    <location>
        <begin position="148"/>
        <end position="246"/>
    </location>
</feature>
<comment type="cofactor">
    <cofactor evidence="1">
        <name>Mg(2+)</name>
        <dbReference type="ChEBI" id="CHEBI:18420"/>
    </cofactor>
</comment>
<dbReference type="SUPFAM" id="SSF55957">
    <property type="entry name" value="Phosphoglucomutase, C-terminal domain"/>
    <property type="match status" value="1"/>
</dbReference>
<dbReference type="Pfam" id="PF02878">
    <property type="entry name" value="PGM_PMM_I"/>
    <property type="match status" value="1"/>
</dbReference>
<gene>
    <name evidence="12" type="ordered locus">Tagg_0382</name>
</gene>
<evidence type="ECO:0000256" key="7">
    <source>
        <dbReference type="RuleBase" id="RU004326"/>
    </source>
</evidence>
<dbReference type="OrthoDB" id="10363at2157"/>
<evidence type="ECO:0000256" key="2">
    <source>
        <dbReference type="ARBA" id="ARBA00010231"/>
    </source>
</evidence>
<dbReference type="InterPro" id="IPR005844">
    <property type="entry name" value="A-D-PHexomutase_a/b/a-I"/>
</dbReference>
<dbReference type="KEGG" id="tag:Tagg_0382"/>
<dbReference type="InterPro" id="IPR005846">
    <property type="entry name" value="A-D-PHexomutase_a/b/a-III"/>
</dbReference>
<keyword evidence="6" id="KW-0413">Isomerase</keyword>
<dbReference type="Gene3D" id="3.30.310.50">
    <property type="entry name" value="Alpha-D-phosphohexomutase, C-terminal domain"/>
    <property type="match status" value="1"/>
</dbReference>
<feature type="domain" description="Alpha-D-phosphohexomutase C-terminal" evidence="8">
    <location>
        <begin position="387"/>
        <end position="448"/>
    </location>
</feature>
<evidence type="ECO:0000259" key="11">
    <source>
        <dbReference type="Pfam" id="PF02880"/>
    </source>
</evidence>
<sequence length="467" mass="52368">MKLFGTAGIRLQYPMELDGILAYKLGLTVGSLGYGKDFFIVHDTRTTSQLLTYAFTAGVMASGGNTRIIGVAPTPLAAYSARKYKGVGVSVTASHNPPEYNGFKFYDKEGYEFTRKEESEIESNIWSELKPVDWHLVGKADHWKAVVEEYVEDLISFVGSSPSRDVKTFIIDCANGASHDVSPRIIRNLGGRPLTINCNPDGFFPFRTPEPRKDVLEEYATMFRGVSPSAIFAHDGDADRLAVIDPVDGFVKQDRILAFFAKKALEDKKGRVVVSIDTGRALDEVVEREGGVVERYVLGKTHERMKEVGTSQVVMAGEPWKLIYTSWGPWVDGILQVAILTNALIREKVTRISKLLEIENIPDYPWERRSYIISPPDIRENIYNSLIEEMKSLLGDPENIITIDGTRLEYADGSWVLIRKSGTEPKIRVYAEALNKKRLEEMLMKIEKKLAEIVNKMGGRVVEITYG</sequence>
<dbReference type="SUPFAM" id="SSF53738">
    <property type="entry name" value="Phosphoglucomutase, first 3 domains"/>
    <property type="match status" value="3"/>
</dbReference>
<accession>D5U0K7</accession>
<evidence type="ECO:0000256" key="3">
    <source>
        <dbReference type="ARBA" id="ARBA00022553"/>
    </source>
</evidence>
<dbReference type="PROSITE" id="PS00710">
    <property type="entry name" value="PGM_PMM"/>
    <property type="match status" value="1"/>
</dbReference>
<dbReference type="InterPro" id="IPR005845">
    <property type="entry name" value="A-D-PHexomutase_a/b/a-II"/>
</dbReference>
<dbReference type="GO" id="GO:0016868">
    <property type="term" value="F:intramolecular phosphotransferase activity"/>
    <property type="evidence" value="ECO:0007669"/>
    <property type="project" value="InterPro"/>
</dbReference>
<keyword evidence="5 7" id="KW-0460">Magnesium</keyword>
<evidence type="ECO:0000259" key="10">
    <source>
        <dbReference type="Pfam" id="PF02879"/>
    </source>
</evidence>
<evidence type="ECO:0000259" key="8">
    <source>
        <dbReference type="Pfam" id="PF00408"/>
    </source>
</evidence>
<reference key="3">
    <citation type="submission" date="2010-02" db="EMBL/GenBank/DDBJ databases">
        <title>Complete genome sequence of Thermosphaera aggregans type strain (M11TL).</title>
        <authorList>
            <consortium name="US DOE Joint Genome Institute (JGI-PGF)"/>
            <person name="Spring S."/>
            <person name="Lapidus A."/>
            <person name="Munk C."/>
            <person name="Schroeder M."/>
            <person name="Glavina Del Rio T."/>
            <person name="Tice H."/>
            <person name="Copeland A."/>
            <person name="Cheng J.-F."/>
            <person name="Lucas S."/>
            <person name="Chen F."/>
            <person name="Nolan M."/>
            <person name="Bruce D."/>
            <person name="Goodwin L."/>
            <person name="Pitluck S."/>
            <person name="Ivanova N."/>
            <person name="Mavromatis K."/>
            <person name="Ovchinnikova G."/>
            <person name="Pati A."/>
            <person name="Chen A."/>
            <person name="Palaniappan K."/>
            <person name="Land M."/>
            <person name="Hauser L."/>
            <person name="Chang Y.-J."/>
            <person name="Jeffries C.C."/>
            <person name="Brettin T."/>
            <person name="Detter J.C."/>
            <person name="Tapia R."/>
            <person name="Han C."/>
            <person name="Chain P."/>
            <person name="Heimerl T."/>
            <person name="Weik F."/>
            <person name="Goker M."/>
            <person name="Rachel R."/>
            <person name="Bristow J."/>
            <person name="Eisen J.A."/>
            <person name="Markowitz V."/>
            <person name="Hugenholtz P."/>
            <person name="Kyrpides N.C."/>
            <person name="Klenk H.-P."/>
        </authorList>
    </citation>
    <scope>NUCLEOTIDE SEQUENCE</scope>
    <source>
        <strain>DSM 11486</strain>
    </source>
</reference>
<keyword evidence="4 7" id="KW-0479">Metal-binding</keyword>
<evidence type="ECO:0000256" key="1">
    <source>
        <dbReference type="ARBA" id="ARBA00001946"/>
    </source>
</evidence>
<feature type="domain" description="Alpha-D-phosphohexomutase alpha/beta/alpha" evidence="11">
    <location>
        <begin position="253"/>
        <end position="356"/>
    </location>
</feature>
<organism evidence="12 13">
    <name type="scientific">Thermosphaera aggregans (strain DSM 11486 / M11TL)</name>
    <dbReference type="NCBI Taxonomy" id="633148"/>
    <lineage>
        <taxon>Archaea</taxon>
        <taxon>Thermoproteota</taxon>
        <taxon>Thermoprotei</taxon>
        <taxon>Desulfurococcales</taxon>
        <taxon>Desulfurococcaceae</taxon>
        <taxon>Thermosphaera</taxon>
    </lineage>
</organism>
<dbReference type="HOGENOM" id="CLU_016950_7_1_2"/>
<dbReference type="PRINTS" id="PR00509">
    <property type="entry name" value="PGMPMM"/>
</dbReference>
<dbReference type="GO" id="GO:0000287">
    <property type="term" value="F:magnesium ion binding"/>
    <property type="evidence" value="ECO:0007669"/>
    <property type="project" value="InterPro"/>
</dbReference>
<dbReference type="InterPro" id="IPR005841">
    <property type="entry name" value="Alpha-D-phosphohexomutase_SF"/>
</dbReference>
<name>D5U0K7_THEAM</name>
<reference evidence="13" key="2">
    <citation type="journal article" date="2010" name="Stand. Genomic Sci.">
        <title>Complete genome sequence of Thermosphaera aggregans type strain (M11TLT).</title>
        <authorList>
            <person name="Spring S."/>
            <person name="Rachel R."/>
            <person name="Lapidus A."/>
            <person name="Davenport K."/>
            <person name="Tice H."/>
            <person name="Copeland A."/>
            <person name="Cheng J.-F."/>
            <person name="Lucas S."/>
            <person name="Chen F."/>
            <person name="Nolan M."/>
            <person name="Bruce D."/>
            <person name="Goodwin L."/>
            <person name="Pitluck S."/>
            <person name="Ivanova N."/>
            <person name="Mavromatis K."/>
            <person name="Ovchinnikova G."/>
            <person name="Pati A."/>
            <person name="Chen A."/>
            <person name="Palaniappan K."/>
            <person name="Land M."/>
            <person name="Hauser L."/>
            <person name="Chang Y.-J."/>
            <person name="Jeffries C.C."/>
            <person name="Brettin T."/>
            <person name="Detter J.C."/>
            <person name="Tapia R."/>
            <person name="Han C."/>
            <person name="Heimerl T."/>
            <person name="Weikl F."/>
            <person name="Brambilla E."/>
            <person name="Goker M."/>
            <person name="Bristow J."/>
            <person name="Eisen J.A."/>
            <person name="Markowitz V."/>
            <person name="Hugenholtz P."/>
            <person name="Kyrpides N.C."/>
            <person name="Klenk H.-P."/>
        </authorList>
    </citation>
    <scope>NUCLEOTIDE SEQUENCE [LARGE SCALE GENOMIC DNA]</scope>
    <source>
        <strain evidence="13">DSM 11486 / M11TL</strain>
    </source>
</reference>
<dbReference type="PANTHER" id="PTHR43771">
    <property type="entry name" value="PHOSPHOMANNOMUTASE"/>
    <property type="match status" value="1"/>
</dbReference>